<keyword evidence="5" id="KW-1185">Reference proteome</keyword>
<reference evidence="4 5" key="1">
    <citation type="submission" date="2016-10" db="EMBL/GenBank/DDBJ databases">
        <title>Draft genome sequences of four alkaliphilic bacteria belonging to the Anaerobacillus genus.</title>
        <authorList>
            <person name="Bassil N.M."/>
            <person name="Lloyd J.R."/>
        </authorList>
    </citation>
    <scope>NUCLEOTIDE SEQUENCE [LARGE SCALE GENOMIC DNA]</scope>
    <source>
        <strain evidence="4 5">DSM 18345</strain>
    </source>
</reference>
<comment type="similarity">
    <text evidence="1">Belongs to the Gfo/Idh/MocA family.</text>
</comment>
<dbReference type="Pfam" id="PF02894">
    <property type="entry name" value="GFO_IDH_MocA_C"/>
    <property type="match status" value="1"/>
</dbReference>
<dbReference type="EMBL" id="MLQR01000050">
    <property type="protein sequence ID" value="OIJ10395.1"/>
    <property type="molecule type" value="Genomic_DNA"/>
</dbReference>
<comment type="caution">
    <text evidence="4">The sequence shown here is derived from an EMBL/GenBank/DDBJ whole genome shotgun (WGS) entry which is preliminary data.</text>
</comment>
<proteinExistence type="inferred from homology"/>
<organism evidence="4 5">
    <name type="scientific">Anaerobacillus alkalilacustris</name>
    <dbReference type="NCBI Taxonomy" id="393763"/>
    <lineage>
        <taxon>Bacteria</taxon>
        <taxon>Bacillati</taxon>
        <taxon>Bacillota</taxon>
        <taxon>Bacilli</taxon>
        <taxon>Bacillales</taxon>
        <taxon>Bacillaceae</taxon>
        <taxon>Anaerobacillus</taxon>
    </lineage>
</organism>
<dbReference type="Proteomes" id="UP000179524">
    <property type="component" value="Unassembled WGS sequence"/>
</dbReference>
<dbReference type="Gene3D" id="3.30.360.10">
    <property type="entry name" value="Dihydrodipicolinate Reductase, domain 2"/>
    <property type="match status" value="1"/>
</dbReference>
<evidence type="ECO:0000259" key="2">
    <source>
        <dbReference type="Pfam" id="PF01408"/>
    </source>
</evidence>
<accession>A0A1S2LFW9</accession>
<dbReference type="InterPro" id="IPR052515">
    <property type="entry name" value="Gfo/Idh/MocA_Oxidoreductase"/>
</dbReference>
<name>A0A1S2LFW9_9BACI</name>
<evidence type="ECO:0000313" key="5">
    <source>
        <dbReference type="Proteomes" id="UP000179524"/>
    </source>
</evidence>
<sequence length="358" mass="40245">MSNSIKFAILGCGRIAKKHIEALSKLENTKIVAVCDILENRAKIVSNQLQVPYYTNYDKMLLNEDINVVSILTPSGLHAEHTIDIVKKYKKHIVCEKPMSLNLEDAERCIKVCQENNVKLFIVMQNRYNTAIRKLKDTITDNRFGKIVLGTVRIRWKRDQNYYDQDEWRGTWDLDGGCITNQASHHIDLLQWLLGEPIEVIAKTATRLLNIEVEDTGVAILKFASGALGVIEVTTATRPKDLEGSISILGEKGSVEIGGFSVNEMKTWLFEEKHPDDESAISIKENPENVYGFGHISYLRDVVDAIKNNKSAPVDGVEGKKSLEIIHAIYESAITGKTVYLKYQPKKSPLGKNSTKDN</sequence>
<evidence type="ECO:0000259" key="3">
    <source>
        <dbReference type="Pfam" id="PF02894"/>
    </source>
</evidence>
<dbReference type="PANTHER" id="PTHR43249:SF1">
    <property type="entry name" value="D-GLUCOSIDE 3-DEHYDROGENASE"/>
    <property type="match status" value="1"/>
</dbReference>
<dbReference type="InterPro" id="IPR000683">
    <property type="entry name" value="Gfo/Idh/MocA-like_OxRdtase_N"/>
</dbReference>
<dbReference type="Gene3D" id="3.40.50.720">
    <property type="entry name" value="NAD(P)-binding Rossmann-like Domain"/>
    <property type="match status" value="1"/>
</dbReference>
<evidence type="ECO:0000313" key="4">
    <source>
        <dbReference type="EMBL" id="OIJ10395.1"/>
    </source>
</evidence>
<dbReference type="SUPFAM" id="SSF51735">
    <property type="entry name" value="NAD(P)-binding Rossmann-fold domains"/>
    <property type="match status" value="1"/>
</dbReference>
<dbReference type="RefSeq" id="WP_071310968.1">
    <property type="nucleotide sequence ID" value="NZ_MLQR01000050.1"/>
</dbReference>
<dbReference type="OrthoDB" id="9815825at2"/>
<evidence type="ECO:0000256" key="1">
    <source>
        <dbReference type="ARBA" id="ARBA00010928"/>
    </source>
</evidence>
<dbReference type="Pfam" id="PF01408">
    <property type="entry name" value="GFO_IDH_MocA"/>
    <property type="match status" value="1"/>
</dbReference>
<feature type="domain" description="Gfo/Idh/MocA-like oxidoreductase N-terminal" evidence="2">
    <location>
        <begin position="5"/>
        <end position="121"/>
    </location>
</feature>
<dbReference type="InterPro" id="IPR036291">
    <property type="entry name" value="NAD(P)-bd_dom_sf"/>
</dbReference>
<dbReference type="InterPro" id="IPR004104">
    <property type="entry name" value="Gfo/Idh/MocA-like_OxRdtase_C"/>
</dbReference>
<feature type="domain" description="Gfo/Idh/MocA-like oxidoreductase C-terminal" evidence="3">
    <location>
        <begin position="136"/>
        <end position="339"/>
    </location>
</feature>
<protein>
    <submittedName>
        <fullName evidence="4">Oxidoreductase</fullName>
    </submittedName>
</protein>
<dbReference type="SUPFAM" id="SSF55347">
    <property type="entry name" value="Glyceraldehyde-3-phosphate dehydrogenase-like, C-terminal domain"/>
    <property type="match status" value="1"/>
</dbReference>
<dbReference type="PANTHER" id="PTHR43249">
    <property type="entry name" value="UDP-N-ACETYL-2-AMINO-2-DEOXY-D-GLUCURONATE OXIDASE"/>
    <property type="match status" value="1"/>
</dbReference>
<dbReference type="GO" id="GO:0000166">
    <property type="term" value="F:nucleotide binding"/>
    <property type="evidence" value="ECO:0007669"/>
    <property type="project" value="InterPro"/>
</dbReference>
<gene>
    <name evidence="4" type="ORF">BKP37_17800</name>
</gene>
<dbReference type="AlphaFoldDB" id="A0A1S2LFW9"/>